<name>A0A067LR65_JATCU</name>
<evidence type="ECO:0000259" key="5">
    <source>
        <dbReference type="Pfam" id="PF00891"/>
    </source>
</evidence>
<reference evidence="7 8" key="1">
    <citation type="journal article" date="2014" name="PLoS ONE">
        <title>Global Analysis of Gene Expression Profiles in Physic Nut (Jatropha curcas L.) Seedlings Exposed to Salt Stress.</title>
        <authorList>
            <person name="Zhang L."/>
            <person name="Zhang C."/>
            <person name="Wu P."/>
            <person name="Chen Y."/>
            <person name="Li M."/>
            <person name="Jiang H."/>
            <person name="Wu G."/>
        </authorList>
    </citation>
    <scope>NUCLEOTIDE SEQUENCE [LARGE SCALE GENOMIC DNA]</scope>
    <source>
        <strain evidence="8">cv. GZQX0401</strain>
        <tissue evidence="7">Young leaves</tissue>
    </source>
</reference>
<feature type="domain" description="O-methyltransferase dimerisation" evidence="6">
    <location>
        <begin position="24"/>
        <end position="112"/>
    </location>
</feature>
<keyword evidence="2" id="KW-0808">Transferase</keyword>
<dbReference type="OrthoDB" id="1606438at2759"/>
<dbReference type="PROSITE" id="PS51683">
    <property type="entry name" value="SAM_OMT_II"/>
    <property type="match status" value="1"/>
</dbReference>
<evidence type="ECO:0000256" key="3">
    <source>
        <dbReference type="ARBA" id="ARBA00022691"/>
    </source>
</evidence>
<evidence type="ECO:0000256" key="4">
    <source>
        <dbReference type="PIRSR" id="PIRSR005739-1"/>
    </source>
</evidence>
<keyword evidence="1" id="KW-0489">Methyltransferase</keyword>
<evidence type="ECO:0000313" key="7">
    <source>
        <dbReference type="EMBL" id="KDP47104.1"/>
    </source>
</evidence>
<evidence type="ECO:0008006" key="9">
    <source>
        <dbReference type="Google" id="ProtNLM"/>
    </source>
</evidence>
<dbReference type="SUPFAM" id="SSF53335">
    <property type="entry name" value="S-adenosyl-L-methionine-dependent methyltransferases"/>
    <property type="match status" value="1"/>
</dbReference>
<evidence type="ECO:0000256" key="1">
    <source>
        <dbReference type="ARBA" id="ARBA00022603"/>
    </source>
</evidence>
<accession>A0A067LR65</accession>
<proteinExistence type="predicted"/>
<dbReference type="InterPro" id="IPR012967">
    <property type="entry name" value="COMT_dimerisation"/>
</dbReference>
<dbReference type="InterPro" id="IPR016461">
    <property type="entry name" value="COMT-like"/>
</dbReference>
<keyword evidence="8" id="KW-1185">Reference proteome</keyword>
<dbReference type="InterPro" id="IPR036388">
    <property type="entry name" value="WH-like_DNA-bd_sf"/>
</dbReference>
<dbReference type="Gene3D" id="1.10.10.10">
    <property type="entry name" value="Winged helix-like DNA-binding domain superfamily/Winged helix DNA-binding domain"/>
    <property type="match status" value="1"/>
</dbReference>
<dbReference type="Pfam" id="PF08100">
    <property type="entry name" value="Dimerisation"/>
    <property type="match status" value="1"/>
</dbReference>
<dbReference type="InterPro" id="IPR036390">
    <property type="entry name" value="WH_DNA-bd_sf"/>
</dbReference>
<evidence type="ECO:0000313" key="8">
    <source>
        <dbReference type="Proteomes" id="UP000027138"/>
    </source>
</evidence>
<dbReference type="Proteomes" id="UP000027138">
    <property type="component" value="Unassembled WGS sequence"/>
</dbReference>
<protein>
    <recommendedName>
        <fullName evidence="9">O-methyltransferase domain-containing protein</fullName>
    </recommendedName>
</protein>
<evidence type="ECO:0000259" key="6">
    <source>
        <dbReference type="Pfam" id="PF08100"/>
    </source>
</evidence>
<dbReference type="GO" id="GO:0008171">
    <property type="term" value="F:O-methyltransferase activity"/>
    <property type="evidence" value="ECO:0007669"/>
    <property type="project" value="InterPro"/>
</dbReference>
<dbReference type="InterPro" id="IPR029063">
    <property type="entry name" value="SAM-dependent_MTases_sf"/>
</dbReference>
<gene>
    <name evidence="7" type="ORF">JCGZ_03912</name>
</gene>
<dbReference type="SUPFAM" id="SSF46785">
    <property type="entry name" value="Winged helix' DNA-binding domain"/>
    <property type="match status" value="1"/>
</dbReference>
<dbReference type="PIRSF" id="PIRSF005739">
    <property type="entry name" value="O-mtase"/>
    <property type="match status" value="1"/>
</dbReference>
<dbReference type="Pfam" id="PF00891">
    <property type="entry name" value="Methyltransf_2"/>
    <property type="match status" value="1"/>
</dbReference>
<feature type="domain" description="O-methyltransferase C-terminal" evidence="5">
    <location>
        <begin position="138"/>
        <end position="342"/>
    </location>
</feature>
<dbReference type="GO" id="GO:0032259">
    <property type="term" value="P:methylation"/>
    <property type="evidence" value="ECO:0007669"/>
    <property type="project" value="UniProtKB-KW"/>
</dbReference>
<sequence length="361" mass="39574">MDSNSINEINEEDEAHLNAMLFSASHIFPMVFRAAIQLNIFGIIAKAGPNAYLSATDIAFHLPTQNPEAPSMLDRMLLLFASHSLLSQSKRTLEDGQVETLYGLTPTSKFFVPCSEEEGGSLAPLSALSTHKVAMEVWLNLKDAILEGGSMFKRVHGMSLFEYMNEDQAFNKIFNDAMAGLSPLIMNAIFQRYKGFEGLNSLVDVGGGTGKVLNMIISKYPSIKGINYDLPHVTLTAPPYPGIQHIGGNMLTSVPQGDAVMIKDTCHNWSDENVIKVLKNVYEVLPKNGKLIIINAILPEEPDTTKASQYVLSLNNTMLMQPGGKERTAKQFESFTKAAGFSNFNVACVARGIWAVMESCK</sequence>
<dbReference type="AlphaFoldDB" id="A0A067LR65"/>
<organism evidence="7 8">
    <name type="scientific">Jatropha curcas</name>
    <name type="common">Barbados nut</name>
    <dbReference type="NCBI Taxonomy" id="180498"/>
    <lineage>
        <taxon>Eukaryota</taxon>
        <taxon>Viridiplantae</taxon>
        <taxon>Streptophyta</taxon>
        <taxon>Embryophyta</taxon>
        <taxon>Tracheophyta</taxon>
        <taxon>Spermatophyta</taxon>
        <taxon>Magnoliopsida</taxon>
        <taxon>eudicotyledons</taxon>
        <taxon>Gunneridae</taxon>
        <taxon>Pentapetalae</taxon>
        <taxon>rosids</taxon>
        <taxon>fabids</taxon>
        <taxon>Malpighiales</taxon>
        <taxon>Euphorbiaceae</taxon>
        <taxon>Crotonoideae</taxon>
        <taxon>Jatropheae</taxon>
        <taxon>Jatropha</taxon>
    </lineage>
</organism>
<keyword evidence="3" id="KW-0949">S-adenosyl-L-methionine</keyword>
<dbReference type="STRING" id="180498.A0A067LR65"/>
<dbReference type="PANTHER" id="PTHR11746">
    <property type="entry name" value="O-METHYLTRANSFERASE"/>
    <property type="match status" value="1"/>
</dbReference>
<evidence type="ECO:0000256" key="2">
    <source>
        <dbReference type="ARBA" id="ARBA00022679"/>
    </source>
</evidence>
<dbReference type="FunFam" id="1.10.10.10:FF:000357">
    <property type="entry name" value="Caffeic acid 3-O-methyltransferase"/>
    <property type="match status" value="1"/>
</dbReference>
<dbReference type="InterPro" id="IPR001077">
    <property type="entry name" value="COMT_C"/>
</dbReference>
<dbReference type="GO" id="GO:0046983">
    <property type="term" value="F:protein dimerization activity"/>
    <property type="evidence" value="ECO:0007669"/>
    <property type="project" value="InterPro"/>
</dbReference>
<feature type="active site" description="Proton acceptor" evidence="4">
    <location>
        <position position="267"/>
    </location>
</feature>
<dbReference type="EMBL" id="KK914197">
    <property type="protein sequence ID" value="KDP47104.1"/>
    <property type="molecule type" value="Genomic_DNA"/>
</dbReference>
<dbReference type="Gene3D" id="3.40.50.150">
    <property type="entry name" value="Vaccinia Virus protein VP39"/>
    <property type="match status" value="1"/>
</dbReference>